<comment type="similarity">
    <text evidence="2">Belongs to the oxygen-dependent FAD-linked oxidoreductase family.</text>
</comment>
<dbReference type="Pfam" id="PF08031">
    <property type="entry name" value="BBE"/>
    <property type="match status" value="1"/>
</dbReference>
<evidence type="ECO:0000256" key="6">
    <source>
        <dbReference type="SAM" id="SignalP"/>
    </source>
</evidence>
<evidence type="ECO:0000256" key="2">
    <source>
        <dbReference type="ARBA" id="ARBA00005466"/>
    </source>
</evidence>
<protein>
    <submittedName>
        <fullName evidence="8">FAD-binding, type 2</fullName>
    </submittedName>
</protein>
<dbReference type="SUPFAM" id="SSF56176">
    <property type="entry name" value="FAD-binding/transporter-associated domain-like"/>
    <property type="match status" value="1"/>
</dbReference>
<sequence length="605" mass="64559">MDKFISCLALAAILLWPVRAGLDGGSTASRCKAVPGDEEWPSLEQWTALNQSIGGRLLQPTPPGAVCHPGHASYNATACPEIQASWPTEPLHSGDPVSSMWNNWNNDTCLPNPTLTCSSAGYPLYVVNASTADHVKAGVDFARKHNIRLIVKNSGHDYIGRSSAPNALSIWVHHMKGIKMHPDSFQPANCNISIEGHAITAGAGTQMLEAYRATALYNRTVVGGNGRTVALGGFITGGGHSILAPHYGMAADQVLEMELVTPTGEIVVANECQNTDLFWAMRGGGGSTFGVLTSITLKTIPSPGVTSFDFYFTTPSSNPHALDAITYFVSKLPSLLDAGISGYPLIFRASPNPADGGRTLLSGMVGKLIALHSHDPDPRAVLDHVGPLFTHINTTWPANNTSNSNNSGGGAGFAFVSKTTTYPSFGAWYEENYDPSPVGHGNVMGSRLLDRAALEANLTAVRAAFDAFSSRGSFATTAYIVSGKGVWEAEPRGGRGTAVHPAWRRACVHATASFSFAPLNATARALAIAQAGAAAAALRELSPDTGAYVNEANRYEPDWQQTFWGDNYEQLLRIKRAVDPDDVFWCQPCVGSERWEEVGDMLCRV</sequence>
<evidence type="ECO:0000256" key="4">
    <source>
        <dbReference type="ARBA" id="ARBA00022827"/>
    </source>
</evidence>
<name>A0ABQ0GEJ7_9PEZI</name>
<dbReference type="Proteomes" id="UP001628179">
    <property type="component" value="Unassembled WGS sequence"/>
</dbReference>
<dbReference type="InterPro" id="IPR050416">
    <property type="entry name" value="FAD-linked_Oxidoreductase"/>
</dbReference>
<proteinExistence type="inferred from homology"/>
<dbReference type="RefSeq" id="XP_070917922.1">
    <property type="nucleotide sequence ID" value="XM_071061821.1"/>
</dbReference>
<dbReference type="PANTHER" id="PTHR42973">
    <property type="entry name" value="BINDING OXIDOREDUCTASE, PUTATIVE (AFU_ORTHOLOGUE AFUA_1G17690)-RELATED"/>
    <property type="match status" value="1"/>
</dbReference>
<evidence type="ECO:0000256" key="3">
    <source>
        <dbReference type="ARBA" id="ARBA00022630"/>
    </source>
</evidence>
<gene>
    <name evidence="8" type="ORF">MFIFM68171_06401</name>
</gene>
<keyword evidence="9" id="KW-1185">Reference proteome</keyword>
<feature type="domain" description="FAD-binding PCMH-type" evidence="7">
    <location>
        <begin position="119"/>
        <end position="302"/>
    </location>
</feature>
<dbReference type="InterPro" id="IPR006094">
    <property type="entry name" value="Oxid_FAD_bind_N"/>
</dbReference>
<dbReference type="PROSITE" id="PS51387">
    <property type="entry name" value="FAD_PCMH"/>
    <property type="match status" value="1"/>
</dbReference>
<dbReference type="Gene3D" id="3.30.465.10">
    <property type="match status" value="2"/>
</dbReference>
<organism evidence="8 9">
    <name type="scientific">Madurella fahalii</name>
    <dbReference type="NCBI Taxonomy" id="1157608"/>
    <lineage>
        <taxon>Eukaryota</taxon>
        <taxon>Fungi</taxon>
        <taxon>Dikarya</taxon>
        <taxon>Ascomycota</taxon>
        <taxon>Pezizomycotina</taxon>
        <taxon>Sordariomycetes</taxon>
        <taxon>Sordariomycetidae</taxon>
        <taxon>Sordariales</taxon>
        <taxon>Sordariales incertae sedis</taxon>
        <taxon>Madurella</taxon>
    </lineage>
</organism>
<keyword evidence="3" id="KW-0285">Flavoprotein</keyword>
<comment type="cofactor">
    <cofactor evidence="1">
        <name>FAD</name>
        <dbReference type="ChEBI" id="CHEBI:57692"/>
    </cofactor>
</comment>
<evidence type="ECO:0000313" key="8">
    <source>
        <dbReference type="EMBL" id="GAB1316191.1"/>
    </source>
</evidence>
<keyword evidence="6" id="KW-0732">Signal</keyword>
<comment type="caution">
    <text evidence="8">The sequence shown here is derived from an EMBL/GenBank/DDBJ whole genome shotgun (WGS) entry which is preliminary data.</text>
</comment>
<reference evidence="8 9" key="1">
    <citation type="submission" date="2024-09" db="EMBL/GenBank/DDBJ databases">
        <title>Itraconazole resistance in Madurella fahalii resulting from another homologue of gene encoding cytochrome P450 14-alpha sterol demethylase (CYP51).</title>
        <authorList>
            <person name="Yoshioka I."/>
            <person name="Fahal A.H."/>
            <person name="Kaneko S."/>
            <person name="Yaguchi T."/>
        </authorList>
    </citation>
    <scope>NUCLEOTIDE SEQUENCE [LARGE SCALE GENOMIC DNA]</scope>
    <source>
        <strain evidence="8 9">IFM 68171</strain>
    </source>
</reference>
<dbReference type="InterPro" id="IPR036318">
    <property type="entry name" value="FAD-bd_PCMH-like_sf"/>
</dbReference>
<dbReference type="GeneID" id="98177144"/>
<evidence type="ECO:0000256" key="5">
    <source>
        <dbReference type="ARBA" id="ARBA00023002"/>
    </source>
</evidence>
<dbReference type="PANTHER" id="PTHR42973:SF39">
    <property type="entry name" value="FAD-BINDING PCMH-TYPE DOMAIN-CONTAINING PROTEIN"/>
    <property type="match status" value="1"/>
</dbReference>
<accession>A0ABQ0GEJ7</accession>
<keyword evidence="5" id="KW-0560">Oxidoreductase</keyword>
<evidence type="ECO:0000313" key="9">
    <source>
        <dbReference type="Proteomes" id="UP001628179"/>
    </source>
</evidence>
<feature type="chain" id="PRO_5046887652" evidence="6">
    <location>
        <begin position="21"/>
        <end position="605"/>
    </location>
</feature>
<keyword evidence="4" id="KW-0274">FAD</keyword>
<dbReference type="InterPro" id="IPR016166">
    <property type="entry name" value="FAD-bd_PCMH"/>
</dbReference>
<dbReference type="EMBL" id="BAAFSV010000003">
    <property type="protein sequence ID" value="GAB1316191.1"/>
    <property type="molecule type" value="Genomic_DNA"/>
</dbReference>
<dbReference type="InterPro" id="IPR016169">
    <property type="entry name" value="FAD-bd_PCMH_sub2"/>
</dbReference>
<evidence type="ECO:0000256" key="1">
    <source>
        <dbReference type="ARBA" id="ARBA00001974"/>
    </source>
</evidence>
<evidence type="ECO:0000259" key="7">
    <source>
        <dbReference type="PROSITE" id="PS51387"/>
    </source>
</evidence>
<feature type="signal peptide" evidence="6">
    <location>
        <begin position="1"/>
        <end position="20"/>
    </location>
</feature>
<dbReference type="InterPro" id="IPR012951">
    <property type="entry name" value="BBE"/>
</dbReference>
<dbReference type="Pfam" id="PF01565">
    <property type="entry name" value="FAD_binding_4"/>
    <property type="match status" value="1"/>
</dbReference>